<evidence type="ECO:0000256" key="3">
    <source>
        <dbReference type="ARBA" id="ARBA00012485"/>
    </source>
</evidence>
<dbReference type="FunFam" id="3.90.1750.10:FF:000026">
    <property type="entry name" value="E3 ubiquitin-protein ligase HACE1"/>
    <property type="match status" value="1"/>
</dbReference>
<dbReference type="InterPro" id="IPR035983">
    <property type="entry name" value="Hect_E3_ubiquitin_ligase"/>
</dbReference>
<feature type="region of interest" description="Disordered" evidence="9">
    <location>
        <begin position="154"/>
        <end position="173"/>
    </location>
</feature>
<dbReference type="InterPro" id="IPR036020">
    <property type="entry name" value="WW_dom_sf"/>
</dbReference>
<reference evidence="12" key="1">
    <citation type="journal article" date="2010" name="Science">
        <title>Plasticity of animal genome architecture unmasked by rapid evolution of a pelagic tunicate.</title>
        <authorList>
            <person name="Denoeud F."/>
            <person name="Henriet S."/>
            <person name="Mungpakdee S."/>
            <person name="Aury J.M."/>
            <person name="Da Silva C."/>
            <person name="Brinkmann H."/>
            <person name="Mikhaleva J."/>
            <person name="Olsen L.C."/>
            <person name="Jubin C."/>
            <person name="Canestro C."/>
            <person name="Bouquet J.M."/>
            <person name="Danks G."/>
            <person name="Poulain J."/>
            <person name="Campsteijn C."/>
            <person name="Adamski M."/>
            <person name="Cross I."/>
            <person name="Yadetie F."/>
            <person name="Muffato M."/>
            <person name="Louis A."/>
            <person name="Butcher S."/>
            <person name="Tsagkogeorga G."/>
            <person name="Konrad A."/>
            <person name="Singh S."/>
            <person name="Jensen M.F."/>
            <person name="Cong E.H."/>
            <person name="Eikeseth-Otteraa H."/>
            <person name="Noel B."/>
            <person name="Anthouard V."/>
            <person name="Porcel B.M."/>
            <person name="Kachouri-Lafond R."/>
            <person name="Nishino A."/>
            <person name="Ugolini M."/>
            <person name="Chourrout P."/>
            <person name="Nishida H."/>
            <person name="Aasland R."/>
            <person name="Huzurbazar S."/>
            <person name="Westhof E."/>
            <person name="Delsuc F."/>
            <person name="Lehrach H."/>
            <person name="Reinhardt R."/>
            <person name="Weissenbach J."/>
            <person name="Roy S.W."/>
            <person name="Artiguenave F."/>
            <person name="Postlethwait J.H."/>
            <person name="Manak J.R."/>
            <person name="Thompson E.M."/>
            <person name="Jaillon O."/>
            <person name="Du Pasquier L."/>
            <person name="Boudinot P."/>
            <person name="Liberles D.A."/>
            <person name="Volff J.N."/>
            <person name="Philippe H."/>
            <person name="Lenhard B."/>
            <person name="Roest Crollius H."/>
            <person name="Wincker P."/>
            <person name="Chourrout D."/>
        </authorList>
    </citation>
    <scope>NUCLEOTIDE SEQUENCE [LARGE SCALE GENOMIC DNA]</scope>
</reference>
<protein>
    <recommendedName>
        <fullName evidence="3">HECT-type E3 ubiquitin transferase</fullName>
        <ecNumber evidence="3">2.3.2.26</ecNumber>
    </recommendedName>
</protein>
<evidence type="ECO:0000259" key="11">
    <source>
        <dbReference type="PROSITE" id="PS50237"/>
    </source>
</evidence>
<dbReference type="EMBL" id="FN655552">
    <property type="protein sequence ID" value="CBY39488.1"/>
    <property type="molecule type" value="Genomic_DNA"/>
</dbReference>
<proteinExistence type="predicted"/>
<feature type="region of interest" description="Disordered" evidence="9">
    <location>
        <begin position="55"/>
        <end position="87"/>
    </location>
</feature>
<organism evidence="12">
    <name type="scientific">Oikopleura dioica</name>
    <name type="common">Tunicate</name>
    <dbReference type="NCBI Taxonomy" id="34765"/>
    <lineage>
        <taxon>Eukaryota</taxon>
        <taxon>Metazoa</taxon>
        <taxon>Chordata</taxon>
        <taxon>Tunicata</taxon>
        <taxon>Appendicularia</taxon>
        <taxon>Copelata</taxon>
        <taxon>Oikopleuridae</taxon>
        <taxon>Oikopleura</taxon>
    </lineage>
</organism>
<dbReference type="GO" id="GO:0005737">
    <property type="term" value="C:cytoplasm"/>
    <property type="evidence" value="ECO:0007669"/>
    <property type="project" value="UniProtKB-ARBA"/>
</dbReference>
<dbReference type="InterPro" id="IPR024928">
    <property type="entry name" value="E3_ub_ligase_SMURF1"/>
</dbReference>
<gene>
    <name evidence="12" type="ORF">GSOID_T00020058001</name>
</gene>
<dbReference type="Gene3D" id="2.20.70.10">
    <property type="match status" value="3"/>
</dbReference>
<dbReference type="GO" id="GO:0016567">
    <property type="term" value="P:protein ubiquitination"/>
    <property type="evidence" value="ECO:0007669"/>
    <property type="project" value="UniProtKB-UniPathway"/>
</dbReference>
<dbReference type="FunFam" id="3.90.1750.10:FF:000079">
    <property type="entry name" value="E3 ubiquitin-protein ligase"/>
    <property type="match status" value="1"/>
</dbReference>
<dbReference type="PROSITE" id="PS01159">
    <property type="entry name" value="WW_DOMAIN_1"/>
    <property type="match status" value="4"/>
</dbReference>
<dbReference type="FunFam" id="3.30.2160.10:FF:000003">
    <property type="entry name" value="E3 ubiquitin-protein ligase"/>
    <property type="match status" value="1"/>
</dbReference>
<keyword evidence="6 8" id="KW-0833">Ubl conjugation pathway</keyword>
<dbReference type="FunFam" id="3.30.2410.10:FF:000002">
    <property type="entry name" value="E3 ubiquitin-protein ligase HECW2"/>
    <property type="match status" value="1"/>
</dbReference>
<evidence type="ECO:0000256" key="5">
    <source>
        <dbReference type="ARBA" id="ARBA00022737"/>
    </source>
</evidence>
<dbReference type="GO" id="GO:0043161">
    <property type="term" value="P:proteasome-mediated ubiquitin-dependent protein catabolic process"/>
    <property type="evidence" value="ECO:0007669"/>
    <property type="project" value="TreeGrafter"/>
</dbReference>
<evidence type="ECO:0000256" key="1">
    <source>
        <dbReference type="ARBA" id="ARBA00000885"/>
    </source>
</evidence>
<evidence type="ECO:0000256" key="2">
    <source>
        <dbReference type="ARBA" id="ARBA00004906"/>
    </source>
</evidence>
<evidence type="ECO:0000256" key="7">
    <source>
        <dbReference type="PIRSR" id="PIRSR001569-1"/>
    </source>
</evidence>
<dbReference type="SUPFAM" id="SSF51045">
    <property type="entry name" value="WW domain"/>
    <property type="match status" value="4"/>
</dbReference>
<feature type="active site" description="Glycyl thioester intermediate" evidence="7 8">
    <location>
        <position position="602"/>
    </location>
</feature>
<dbReference type="InterPro" id="IPR000569">
    <property type="entry name" value="HECT_dom"/>
</dbReference>
<accession>E4YVK3</accession>
<dbReference type="SUPFAM" id="SSF56204">
    <property type="entry name" value="Hect, E3 ligase catalytic domain"/>
    <property type="match status" value="1"/>
</dbReference>
<evidence type="ECO:0000256" key="9">
    <source>
        <dbReference type="SAM" id="MobiDB-lite"/>
    </source>
</evidence>
<evidence type="ECO:0000313" key="12">
    <source>
        <dbReference type="EMBL" id="CBY39488.1"/>
    </source>
</evidence>
<dbReference type="Proteomes" id="UP000011014">
    <property type="component" value="Unassembled WGS sequence"/>
</dbReference>
<dbReference type="AlphaFoldDB" id="E4YVK3"/>
<keyword evidence="5" id="KW-0677">Repeat</keyword>
<dbReference type="InterPro" id="IPR001202">
    <property type="entry name" value="WW_dom"/>
</dbReference>
<dbReference type="PIRSF" id="PIRSF001569">
    <property type="entry name" value="E3_ub_ligase_SMURF1"/>
    <property type="match status" value="1"/>
</dbReference>
<keyword evidence="4" id="KW-0808">Transferase</keyword>
<dbReference type="SMART" id="SM00119">
    <property type="entry name" value="HECTc"/>
    <property type="match status" value="1"/>
</dbReference>
<dbReference type="EC" id="2.3.2.26" evidence="3"/>
<evidence type="ECO:0000259" key="10">
    <source>
        <dbReference type="PROSITE" id="PS50020"/>
    </source>
</evidence>
<dbReference type="CDD" id="cd00078">
    <property type="entry name" value="HECTc"/>
    <property type="match status" value="1"/>
</dbReference>
<feature type="domain" description="WW" evidence="10">
    <location>
        <begin position="171"/>
        <end position="203"/>
    </location>
</feature>
<dbReference type="PANTHER" id="PTHR11254">
    <property type="entry name" value="HECT DOMAIN UBIQUITIN-PROTEIN LIGASE"/>
    <property type="match status" value="1"/>
</dbReference>
<dbReference type="Gene3D" id="3.30.2160.10">
    <property type="entry name" value="Hect, E3 ligase catalytic domain"/>
    <property type="match status" value="1"/>
</dbReference>
<dbReference type="Gene3D" id="3.30.2410.10">
    <property type="entry name" value="Hect, E3 ligase catalytic domain"/>
    <property type="match status" value="1"/>
</dbReference>
<dbReference type="Pfam" id="PF00632">
    <property type="entry name" value="HECT"/>
    <property type="match status" value="1"/>
</dbReference>
<dbReference type="PANTHER" id="PTHR11254:SF429">
    <property type="entry name" value="E3 UBIQUITIN-PROTEIN LIGASE SU(DX)"/>
    <property type="match status" value="1"/>
</dbReference>
<feature type="domain" description="WW" evidence="10">
    <location>
        <begin position="106"/>
        <end position="138"/>
    </location>
</feature>
<dbReference type="PROSITE" id="PS50020">
    <property type="entry name" value="WW_DOMAIN_2"/>
    <property type="match status" value="4"/>
</dbReference>
<comment type="catalytic activity">
    <reaction evidence="1">
        <text>S-ubiquitinyl-[E2 ubiquitin-conjugating enzyme]-L-cysteine + [acceptor protein]-L-lysine = [E2 ubiquitin-conjugating enzyme]-L-cysteine + N(6)-ubiquitinyl-[acceptor protein]-L-lysine.</text>
        <dbReference type="EC" id="2.3.2.26"/>
    </reaction>
</comment>
<sequence length="634" mass="75179">MANEQRDMDAEKSRELSIRELKEALTAANVDISTVLEAEELRKLYCQKLERDKFDSTRPRPQVTEQRAARDRDPTLPQGWEQRFDPQGRRYYENHNARTTQWERPIVLPSGWERRIDNGRVYYVDHNTQTTSWGPPQVGAVQDYSNRMNLAEGLNRRPSRPVDNAQDDNLGPLPENWERRWKNNRFYFINHKTKTTQWEDPRIQGRVGEGPLPDGWDMATTEEGVRYFIDHKNKTTTFQDPREGSSESQQSNGKKSFKWKYGQFRYLCQSNAMNQYVKINVRRQNVFADSFLEIMKIPAHDLRRRLYIHYKGEEGLDYGGVAREWFFMVSREVLNPNYGLFKYMAQSNYQMEINPASKLILDDHLRYFQFFGRFIAMALYHGKLIDTGFSLPFYKKMLRRNLCLRDIKLVDEEWAQTMTWVRDNDLEEYPDLEMWFSTDQEILGEIESVDLKEGGSEIRVVESNKLEYIQLMIDWRFTRGVKEQSDRFLEGFSEVIPIEWLQYFDERELEMMLCGIHKIDIDDWKRNYHLKNYTASSKQIIWFWEIVREFSDDDQAKLLSFVTGTCRLPYGGFEELIGSNGPQKFVIEKVGKDDQLPRSHTCFNRLDLPPYKSKAIMKEKLLLAIRETEGFGQE</sequence>
<dbReference type="GO" id="GO:0061630">
    <property type="term" value="F:ubiquitin protein ligase activity"/>
    <property type="evidence" value="ECO:0007669"/>
    <property type="project" value="UniProtKB-EC"/>
</dbReference>
<evidence type="ECO:0000256" key="8">
    <source>
        <dbReference type="PROSITE-ProRule" id="PRU00104"/>
    </source>
</evidence>
<evidence type="ECO:0000256" key="6">
    <source>
        <dbReference type="ARBA" id="ARBA00022786"/>
    </source>
</evidence>
<feature type="domain" description="WW" evidence="10">
    <location>
        <begin position="74"/>
        <end position="107"/>
    </location>
</feature>
<dbReference type="Pfam" id="PF00397">
    <property type="entry name" value="WW"/>
    <property type="match status" value="4"/>
</dbReference>
<dbReference type="SMART" id="SM00456">
    <property type="entry name" value="WW"/>
    <property type="match status" value="4"/>
</dbReference>
<dbReference type="CDD" id="cd00201">
    <property type="entry name" value="WW"/>
    <property type="match status" value="4"/>
</dbReference>
<feature type="domain" description="HECT" evidence="11">
    <location>
        <begin position="298"/>
        <end position="634"/>
    </location>
</feature>
<comment type="pathway">
    <text evidence="2">Protein modification; protein ubiquitination.</text>
</comment>
<dbReference type="UniPathway" id="UPA00143"/>
<dbReference type="InterPro" id="IPR050409">
    <property type="entry name" value="E3_ubiq-protein_ligase"/>
</dbReference>
<evidence type="ECO:0000256" key="4">
    <source>
        <dbReference type="ARBA" id="ARBA00022679"/>
    </source>
</evidence>
<name>E4YVK3_OIKDI</name>
<dbReference type="PROSITE" id="PS50237">
    <property type="entry name" value="HECT"/>
    <property type="match status" value="1"/>
</dbReference>
<feature type="domain" description="WW" evidence="10">
    <location>
        <begin position="210"/>
        <end position="243"/>
    </location>
</feature>
<dbReference type="Gene3D" id="3.90.1750.10">
    <property type="entry name" value="Hect, E3 ligase catalytic domains"/>
    <property type="match status" value="1"/>
</dbReference>